<keyword evidence="2" id="KW-1185">Reference proteome</keyword>
<proteinExistence type="predicted"/>
<protein>
    <submittedName>
        <fullName evidence="1">Uncharacterized protein</fullName>
    </submittedName>
</protein>
<accession>A0A834PCH6</accession>
<comment type="caution">
    <text evidence="1">The sequence shown here is derived from an EMBL/GenBank/DDBJ whole genome shotgun (WGS) entry which is preliminary data.</text>
</comment>
<reference evidence="1" key="1">
    <citation type="journal article" date="2020" name="G3 (Bethesda)">
        <title>High-Quality Assemblies for Three Invasive Social Wasps from the &lt;i&gt;Vespula&lt;/i&gt; Genus.</title>
        <authorList>
            <person name="Harrop T.W.R."/>
            <person name="Guhlin J."/>
            <person name="McLaughlin G.M."/>
            <person name="Permina E."/>
            <person name="Stockwell P."/>
            <person name="Gilligan J."/>
            <person name="Le Lec M.F."/>
            <person name="Gruber M.A.M."/>
            <person name="Quinn O."/>
            <person name="Lovegrove M."/>
            <person name="Duncan E.J."/>
            <person name="Remnant E.J."/>
            <person name="Van Eeckhoven J."/>
            <person name="Graham B."/>
            <person name="Knapp R.A."/>
            <person name="Langford K.W."/>
            <person name="Kronenberg Z."/>
            <person name="Press M.O."/>
            <person name="Eacker S.M."/>
            <person name="Wilson-Rankin E.E."/>
            <person name="Purcell J."/>
            <person name="Lester P.J."/>
            <person name="Dearden P.K."/>
        </authorList>
    </citation>
    <scope>NUCLEOTIDE SEQUENCE</scope>
    <source>
        <strain evidence="1">Volc-1</strain>
    </source>
</reference>
<dbReference type="Proteomes" id="UP000600918">
    <property type="component" value="Unassembled WGS sequence"/>
</dbReference>
<dbReference type="AlphaFoldDB" id="A0A834PCH6"/>
<name>A0A834PCH6_VESPE</name>
<organism evidence="1 2">
    <name type="scientific">Vespula pensylvanica</name>
    <name type="common">Western yellow jacket</name>
    <name type="synonym">Wasp</name>
    <dbReference type="NCBI Taxonomy" id="30213"/>
    <lineage>
        <taxon>Eukaryota</taxon>
        <taxon>Metazoa</taxon>
        <taxon>Ecdysozoa</taxon>
        <taxon>Arthropoda</taxon>
        <taxon>Hexapoda</taxon>
        <taxon>Insecta</taxon>
        <taxon>Pterygota</taxon>
        <taxon>Neoptera</taxon>
        <taxon>Endopterygota</taxon>
        <taxon>Hymenoptera</taxon>
        <taxon>Apocrita</taxon>
        <taxon>Aculeata</taxon>
        <taxon>Vespoidea</taxon>
        <taxon>Vespidae</taxon>
        <taxon>Vespinae</taxon>
        <taxon>Vespula</taxon>
    </lineage>
</organism>
<gene>
    <name evidence="1" type="ORF">H0235_003716</name>
</gene>
<evidence type="ECO:0000313" key="2">
    <source>
        <dbReference type="Proteomes" id="UP000600918"/>
    </source>
</evidence>
<sequence length="122" mass="13829">MNCFIVEIYRSSAVSLEVSPSSFGCYPKLSQTKQDDKEPFTKYLSRIPYTGQRTRSWVGGTSNARTMHELLATRSMFLFLLVVVKVDAKTALCSSTCVRRFGECSWQLQSFSLLKMALEHQA</sequence>
<evidence type="ECO:0000313" key="1">
    <source>
        <dbReference type="EMBL" id="KAF7435525.1"/>
    </source>
</evidence>
<dbReference type="EMBL" id="JACSDY010000002">
    <property type="protein sequence ID" value="KAF7435525.1"/>
    <property type="molecule type" value="Genomic_DNA"/>
</dbReference>